<sequence length="314" mass="35525">MENFLRLLPARPMANTLERQDLKNLIQVNSSLRHIHGNEFFQTVRLCGTMSHVADRLGKFLDQLEHPGVFLPMLAIKILEFKLKLYQSLIPELLATIGRASMASANSHESHKPSKNSQGSLISIEFKANGKSRSKNADLAQLLRQDLVETNLRDVRLIGGCHDLGSRKGLLLTLMKICGPSQARCVEFDHYPGIVNFLVPLSVTQSQIPALHAGNEGRIFINGHLIPRIEVFDICRYVFCFLQQLVLVNRIKHNSVVQNGDNAILTLAPMVESDLRHLRRFALSITSGFGRTVIYRDEEYENINDIFLNDYRDL</sequence>
<dbReference type="AlphaFoldDB" id="A0A8H5NGQ4"/>
<keyword evidence="2" id="KW-1185">Reference proteome</keyword>
<comment type="caution">
    <text evidence="1">The sequence shown here is derived from an EMBL/GenBank/DDBJ whole genome shotgun (WGS) entry which is preliminary data.</text>
</comment>
<protein>
    <submittedName>
        <fullName evidence="1">Uncharacterized protein</fullName>
    </submittedName>
</protein>
<name>A0A8H5NGQ4_9HYPO</name>
<organism evidence="1 2">
    <name type="scientific">Fusarium napiforme</name>
    <dbReference type="NCBI Taxonomy" id="42672"/>
    <lineage>
        <taxon>Eukaryota</taxon>
        <taxon>Fungi</taxon>
        <taxon>Dikarya</taxon>
        <taxon>Ascomycota</taxon>
        <taxon>Pezizomycotina</taxon>
        <taxon>Sordariomycetes</taxon>
        <taxon>Hypocreomycetidae</taxon>
        <taxon>Hypocreales</taxon>
        <taxon>Nectriaceae</taxon>
        <taxon>Fusarium</taxon>
        <taxon>Fusarium fujikuroi species complex</taxon>
    </lineage>
</organism>
<accession>A0A8H5NGQ4</accession>
<gene>
    <name evidence="1" type="ORF">FNAPI_1368</name>
</gene>
<dbReference type="Proteomes" id="UP000574317">
    <property type="component" value="Unassembled WGS sequence"/>
</dbReference>
<dbReference type="EMBL" id="JAAOAO010000050">
    <property type="protein sequence ID" value="KAF5565971.1"/>
    <property type="molecule type" value="Genomic_DNA"/>
</dbReference>
<reference evidence="1 2" key="1">
    <citation type="submission" date="2020-05" db="EMBL/GenBank/DDBJ databases">
        <title>Identification and distribution of gene clusters putatively required for synthesis of sphingolipid metabolism inhibitors in phylogenetically diverse species of the filamentous fungus Fusarium.</title>
        <authorList>
            <person name="Kim H.-S."/>
            <person name="Busman M."/>
            <person name="Brown D.W."/>
            <person name="Divon H."/>
            <person name="Uhlig S."/>
            <person name="Proctor R.H."/>
        </authorList>
    </citation>
    <scope>NUCLEOTIDE SEQUENCE [LARGE SCALE GENOMIC DNA]</scope>
    <source>
        <strain evidence="1 2">NRRL 25196</strain>
    </source>
</reference>
<evidence type="ECO:0000313" key="1">
    <source>
        <dbReference type="EMBL" id="KAF5565971.1"/>
    </source>
</evidence>
<proteinExistence type="predicted"/>
<evidence type="ECO:0000313" key="2">
    <source>
        <dbReference type="Proteomes" id="UP000574317"/>
    </source>
</evidence>